<dbReference type="Ensembl" id="ENSPNAT00000005575.2">
    <property type="protein sequence ID" value="ENSPNAP00000026271.1"/>
    <property type="gene ID" value="ENSPNAG00000011538.2"/>
</dbReference>
<dbReference type="GO" id="GO:0043565">
    <property type="term" value="F:sequence-specific DNA binding"/>
    <property type="evidence" value="ECO:0007669"/>
    <property type="project" value="UniProtKB-UniRule"/>
</dbReference>
<proteinExistence type="inferred from homology"/>
<dbReference type="STRING" id="42514.ENSPNAP00000026271"/>
<evidence type="ECO:0000313" key="9">
    <source>
        <dbReference type="Proteomes" id="UP001501920"/>
    </source>
</evidence>
<dbReference type="GO" id="GO:0005654">
    <property type="term" value="C:nucleoplasm"/>
    <property type="evidence" value="ECO:0007669"/>
    <property type="project" value="UniProtKB-SubCell"/>
</dbReference>
<dbReference type="AlphaFoldDB" id="A0A3B4DT43"/>
<comment type="subcellular location">
    <subcellularLocation>
        <location evidence="6">Nucleus</location>
        <location evidence="6">Nucleoplasm</location>
    </subcellularLocation>
</comment>
<keyword evidence="2 5" id="KW-0863">Zinc-finger</keyword>
<keyword evidence="3" id="KW-0862">Zinc</keyword>
<evidence type="ECO:0000256" key="1">
    <source>
        <dbReference type="ARBA" id="ARBA00022723"/>
    </source>
</evidence>
<evidence type="ECO:0000256" key="6">
    <source>
        <dbReference type="RuleBase" id="RU369073"/>
    </source>
</evidence>
<dbReference type="GO" id="GO:0003700">
    <property type="term" value="F:DNA-binding transcription factor activity"/>
    <property type="evidence" value="ECO:0007669"/>
    <property type="project" value="UniProtKB-UniRule"/>
</dbReference>
<dbReference type="PANTHER" id="PTHR46600:SF11">
    <property type="entry name" value="THAP DOMAIN-CONTAINING PROTEIN 10"/>
    <property type="match status" value="1"/>
</dbReference>
<reference evidence="8" key="3">
    <citation type="submission" date="2025-09" db="UniProtKB">
        <authorList>
            <consortium name="Ensembl"/>
        </authorList>
    </citation>
    <scope>IDENTIFICATION</scope>
</reference>
<keyword evidence="6" id="KW-0804">Transcription</keyword>
<comment type="function">
    <text evidence="6">DNA-binding transcription regulator that regulates endothelial cell proliferation and G1/S cell-cycle progression. Specifically binds the 5'-[AT]NTNN[GT]GGCA[AGT]-3' core DNA sequence and acts by modulating expression of pRB-E2F cell-cycle target genes.</text>
</comment>
<keyword evidence="6" id="KW-0805">Transcription regulation</keyword>
<keyword evidence="6" id="KW-0175">Coiled coil</keyword>
<keyword evidence="9" id="KW-1185">Reference proteome</keyword>
<dbReference type="SMART" id="SM00980">
    <property type="entry name" value="THAP"/>
    <property type="match status" value="1"/>
</dbReference>
<reference evidence="8 9" key="1">
    <citation type="submission" date="2020-10" db="EMBL/GenBank/DDBJ databases">
        <title>Pygocentrus nattereri (red-bellied piranha) genome, fPygNat1, primary haplotype.</title>
        <authorList>
            <person name="Myers G."/>
            <person name="Meyer A."/>
            <person name="Karagic N."/>
            <person name="Pippel M."/>
            <person name="Winkler S."/>
            <person name="Tracey A."/>
            <person name="Wood J."/>
            <person name="Formenti G."/>
            <person name="Howe K."/>
            <person name="Fedrigo O."/>
            <person name="Jarvis E.D."/>
        </authorList>
    </citation>
    <scope>NUCLEOTIDE SEQUENCE [LARGE SCALE GENOMIC DNA]</scope>
</reference>
<evidence type="ECO:0000313" key="8">
    <source>
        <dbReference type="Ensembl" id="ENSPNAP00000026271.1"/>
    </source>
</evidence>
<evidence type="ECO:0000259" key="7">
    <source>
        <dbReference type="PROSITE" id="PS50950"/>
    </source>
</evidence>
<dbReference type="SMART" id="SM00692">
    <property type="entry name" value="DM3"/>
    <property type="match status" value="1"/>
</dbReference>
<feature type="domain" description="THAP-type" evidence="7">
    <location>
        <begin position="1"/>
        <end position="80"/>
    </location>
</feature>
<organism evidence="8 9">
    <name type="scientific">Pygocentrus nattereri</name>
    <name type="common">Red-bellied piranha</name>
    <dbReference type="NCBI Taxonomy" id="42514"/>
    <lineage>
        <taxon>Eukaryota</taxon>
        <taxon>Metazoa</taxon>
        <taxon>Chordata</taxon>
        <taxon>Craniata</taxon>
        <taxon>Vertebrata</taxon>
        <taxon>Euteleostomi</taxon>
        <taxon>Actinopterygii</taxon>
        <taxon>Neopterygii</taxon>
        <taxon>Teleostei</taxon>
        <taxon>Ostariophysi</taxon>
        <taxon>Characiformes</taxon>
        <taxon>Characoidei</taxon>
        <taxon>Pygocentrus</taxon>
    </lineage>
</organism>
<dbReference type="Proteomes" id="UP001501920">
    <property type="component" value="Chromosome 2"/>
</dbReference>
<dbReference type="GeneTree" id="ENSGT00940000180259"/>
<dbReference type="SUPFAM" id="SSF57716">
    <property type="entry name" value="Glucocorticoid receptor-like (DNA-binding domain)"/>
    <property type="match status" value="1"/>
</dbReference>
<evidence type="ECO:0000256" key="4">
    <source>
        <dbReference type="ARBA" id="ARBA00023125"/>
    </source>
</evidence>
<dbReference type="InterPro" id="IPR006612">
    <property type="entry name" value="THAP_Znf"/>
</dbReference>
<evidence type="ECO:0000256" key="3">
    <source>
        <dbReference type="ARBA" id="ARBA00022833"/>
    </source>
</evidence>
<dbReference type="InterPro" id="IPR026516">
    <property type="entry name" value="THAP1/10"/>
</dbReference>
<comment type="similarity">
    <text evidence="6">Belongs to the THAP1 family.</text>
</comment>
<reference evidence="8" key="2">
    <citation type="submission" date="2025-08" db="UniProtKB">
        <authorList>
            <consortium name="Ensembl"/>
        </authorList>
    </citation>
    <scope>IDENTIFICATION</scope>
</reference>
<protein>
    <recommendedName>
        <fullName evidence="6">THAP domain-containing protein 1</fullName>
    </recommendedName>
</protein>
<keyword evidence="1" id="KW-0479">Metal-binding</keyword>
<name>A0A3B4DT43_PYGNA</name>
<sequence length="103" mass="11355">MRCVVPGCSNSSVSARLHAFPLGDRALCRTWLRSVQHPELGADTDPAVVTQQRLRVCSDHFVAADYKGNCLKEGAVPSVFPWTGIRVEMLSQPLEEVRALVLH</sequence>
<keyword evidence="4 5" id="KW-0238">DNA-binding</keyword>
<keyword evidence="6" id="KW-0539">Nucleus</keyword>
<dbReference type="OMA" id="LMTRIHG"/>
<evidence type="ECO:0000256" key="2">
    <source>
        <dbReference type="ARBA" id="ARBA00022771"/>
    </source>
</evidence>
<accession>A0A3B4DT43</accession>
<keyword evidence="6" id="KW-0131">Cell cycle</keyword>
<evidence type="ECO:0000256" key="5">
    <source>
        <dbReference type="PROSITE-ProRule" id="PRU00309"/>
    </source>
</evidence>
<dbReference type="PANTHER" id="PTHR46600">
    <property type="entry name" value="THAP DOMAIN-CONTAINING"/>
    <property type="match status" value="1"/>
</dbReference>
<dbReference type="Pfam" id="PF05485">
    <property type="entry name" value="THAP"/>
    <property type="match status" value="1"/>
</dbReference>
<dbReference type="GO" id="GO:0008270">
    <property type="term" value="F:zinc ion binding"/>
    <property type="evidence" value="ECO:0007669"/>
    <property type="project" value="UniProtKB-KW"/>
</dbReference>
<dbReference type="PROSITE" id="PS50950">
    <property type="entry name" value="ZF_THAP"/>
    <property type="match status" value="1"/>
</dbReference>
<dbReference type="GO" id="GO:0001935">
    <property type="term" value="P:endothelial cell proliferation"/>
    <property type="evidence" value="ECO:0007669"/>
    <property type="project" value="UniProtKB-UniRule"/>
</dbReference>